<comment type="caution">
    <text evidence="2">The sequence shown here is derived from an EMBL/GenBank/DDBJ whole genome shotgun (WGS) entry which is preliminary data.</text>
</comment>
<feature type="region of interest" description="Disordered" evidence="1">
    <location>
        <begin position="1"/>
        <end position="147"/>
    </location>
</feature>
<name>A0A5M3MT83_CONPW</name>
<reference evidence="3" key="1">
    <citation type="journal article" date="2012" name="Science">
        <title>The Paleozoic origin of enzymatic lignin decomposition reconstructed from 31 fungal genomes.</title>
        <authorList>
            <person name="Floudas D."/>
            <person name="Binder M."/>
            <person name="Riley R."/>
            <person name="Barry K."/>
            <person name="Blanchette R.A."/>
            <person name="Henrissat B."/>
            <person name="Martinez A.T."/>
            <person name="Otillar R."/>
            <person name="Spatafora J.W."/>
            <person name="Yadav J.S."/>
            <person name="Aerts A."/>
            <person name="Benoit I."/>
            <person name="Boyd A."/>
            <person name="Carlson A."/>
            <person name="Copeland A."/>
            <person name="Coutinho P.M."/>
            <person name="de Vries R.P."/>
            <person name="Ferreira P."/>
            <person name="Findley K."/>
            <person name="Foster B."/>
            <person name="Gaskell J."/>
            <person name="Glotzer D."/>
            <person name="Gorecki P."/>
            <person name="Heitman J."/>
            <person name="Hesse C."/>
            <person name="Hori C."/>
            <person name="Igarashi K."/>
            <person name="Jurgens J.A."/>
            <person name="Kallen N."/>
            <person name="Kersten P."/>
            <person name="Kohler A."/>
            <person name="Kuees U."/>
            <person name="Kumar T.K.A."/>
            <person name="Kuo A."/>
            <person name="LaButti K."/>
            <person name="Larrondo L.F."/>
            <person name="Lindquist E."/>
            <person name="Ling A."/>
            <person name="Lombard V."/>
            <person name="Lucas S."/>
            <person name="Lundell T."/>
            <person name="Martin R."/>
            <person name="McLaughlin D.J."/>
            <person name="Morgenstern I."/>
            <person name="Morin E."/>
            <person name="Murat C."/>
            <person name="Nagy L.G."/>
            <person name="Nolan M."/>
            <person name="Ohm R.A."/>
            <person name="Patyshakuliyeva A."/>
            <person name="Rokas A."/>
            <person name="Ruiz-Duenas F.J."/>
            <person name="Sabat G."/>
            <person name="Salamov A."/>
            <person name="Samejima M."/>
            <person name="Schmutz J."/>
            <person name="Slot J.C."/>
            <person name="St John F."/>
            <person name="Stenlid J."/>
            <person name="Sun H."/>
            <person name="Sun S."/>
            <person name="Syed K."/>
            <person name="Tsang A."/>
            <person name="Wiebenga A."/>
            <person name="Young D."/>
            <person name="Pisabarro A."/>
            <person name="Eastwood D.C."/>
            <person name="Martin F."/>
            <person name="Cullen D."/>
            <person name="Grigoriev I.V."/>
            <person name="Hibbett D.S."/>
        </authorList>
    </citation>
    <scope>NUCLEOTIDE SEQUENCE [LARGE SCALE GENOMIC DNA]</scope>
    <source>
        <strain evidence="3">RWD-64-598 SS2</strain>
    </source>
</reference>
<feature type="compositionally biased region" description="Basic residues" evidence="1">
    <location>
        <begin position="123"/>
        <end position="134"/>
    </location>
</feature>
<dbReference type="Proteomes" id="UP000053558">
    <property type="component" value="Unassembled WGS sequence"/>
</dbReference>
<proteinExistence type="predicted"/>
<dbReference type="OMA" id="WRGRPIY"/>
<feature type="compositionally biased region" description="Basic residues" evidence="1">
    <location>
        <begin position="33"/>
        <end position="44"/>
    </location>
</feature>
<sequence>MPAYVVSPHQGHSRSHSMSRHSPQPIVYTTSQRSHHSGHTHSGHGHSNGGYYEYPTSHSSGQYQGTPLQRYASVGHTPSHSNPAYLTIPSNHHRSRSHSANRDGHSHSHGHHDVQYYTVPTRTRSRSRTRHHHSASVPQTYSGGSRPVYTQYADTGRHRGDHRRHHTNAGHYRSTLSWGERLRRFFGLSGHHEPHHHHRRNHSTRKGFWFFGPVDRRGYVNGHGRDVDHRGRQIIGY</sequence>
<keyword evidence="3" id="KW-1185">Reference proteome</keyword>
<organism evidence="2 3">
    <name type="scientific">Coniophora puteana (strain RWD-64-598)</name>
    <name type="common">Brown rot fungus</name>
    <dbReference type="NCBI Taxonomy" id="741705"/>
    <lineage>
        <taxon>Eukaryota</taxon>
        <taxon>Fungi</taxon>
        <taxon>Dikarya</taxon>
        <taxon>Basidiomycota</taxon>
        <taxon>Agaricomycotina</taxon>
        <taxon>Agaricomycetes</taxon>
        <taxon>Agaricomycetidae</taxon>
        <taxon>Boletales</taxon>
        <taxon>Coniophorineae</taxon>
        <taxon>Coniophoraceae</taxon>
        <taxon>Coniophora</taxon>
    </lineage>
</organism>
<dbReference type="RefSeq" id="XP_007768062.1">
    <property type="nucleotide sequence ID" value="XM_007769872.1"/>
</dbReference>
<evidence type="ECO:0000313" key="2">
    <source>
        <dbReference type="EMBL" id="EIW82378.1"/>
    </source>
</evidence>
<dbReference type="GeneID" id="19205235"/>
<feature type="compositionally biased region" description="Basic and acidic residues" evidence="1">
    <location>
        <begin position="100"/>
        <end position="114"/>
    </location>
</feature>
<accession>A0A5M3MT83</accession>
<evidence type="ECO:0000256" key="1">
    <source>
        <dbReference type="SAM" id="MobiDB-lite"/>
    </source>
</evidence>
<dbReference type="AlphaFoldDB" id="A0A5M3MT83"/>
<evidence type="ECO:0000313" key="3">
    <source>
        <dbReference type="Proteomes" id="UP000053558"/>
    </source>
</evidence>
<feature type="compositionally biased region" description="Polar residues" evidence="1">
    <location>
        <begin position="56"/>
        <end position="67"/>
    </location>
</feature>
<dbReference type="OrthoDB" id="2683163at2759"/>
<gene>
    <name evidence="2" type="ORF">CONPUDRAFT_164990</name>
</gene>
<dbReference type="EMBL" id="JH711577">
    <property type="protein sequence ID" value="EIW82378.1"/>
    <property type="molecule type" value="Genomic_DNA"/>
</dbReference>
<protein>
    <submittedName>
        <fullName evidence="2">Uncharacterized protein</fullName>
    </submittedName>
</protein>
<dbReference type="KEGG" id="cput:CONPUDRAFT_164990"/>